<dbReference type="Proteomes" id="UP001589774">
    <property type="component" value="Unassembled WGS sequence"/>
</dbReference>
<organism evidence="3 4">
    <name type="scientific">Olivibacter oleidegradans</name>
    <dbReference type="NCBI Taxonomy" id="760123"/>
    <lineage>
        <taxon>Bacteria</taxon>
        <taxon>Pseudomonadati</taxon>
        <taxon>Bacteroidota</taxon>
        <taxon>Sphingobacteriia</taxon>
        <taxon>Sphingobacteriales</taxon>
        <taxon>Sphingobacteriaceae</taxon>
        <taxon>Olivibacter</taxon>
    </lineage>
</organism>
<dbReference type="InterPro" id="IPR032508">
    <property type="entry name" value="FecR_C"/>
</dbReference>
<sequence length="310" mass="35598">MDAHKLADLLKKYLNNTASEEERTLVDAWLKQREANAFYQGKDADLTRAQFIKEKIDKQIRINKYKRTAARTLVGATCICLFSLGLNYWTENTKEHYDEQYVVQASKNQKVRIRMTDGSIIMLNAESKCSYSKKFGVKERRVQLLKGEAYFDVAANQHQPFVVETRHSRTLVLGTAFNINIKEAADAVTLRKGKVAVTSKQVAGQHKSLYLKPNERALIVSNKTPMKEPADALSISNWNRIYFEGQTLENAANKLMQVYGIQIDIHREKLRKVRFSASFNLSDKPTDVIYELAKANNFNYKWANNQVTLY</sequence>
<dbReference type="PANTHER" id="PTHR30273:SF2">
    <property type="entry name" value="PROTEIN FECR"/>
    <property type="match status" value="1"/>
</dbReference>
<dbReference type="PANTHER" id="PTHR30273">
    <property type="entry name" value="PERIPLASMIC SIGNAL SENSOR AND SIGMA FACTOR ACTIVATOR FECR-RELATED"/>
    <property type="match status" value="1"/>
</dbReference>
<name>A0ABV6HME2_9SPHI</name>
<evidence type="ECO:0000259" key="2">
    <source>
        <dbReference type="Pfam" id="PF16344"/>
    </source>
</evidence>
<gene>
    <name evidence="3" type="ORF">ACFFI0_17180</name>
</gene>
<dbReference type="Pfam" id="PF16344">
    <property type="entry name" value="FecR_C"/>
    <property type="match status" value="1"/>
</dbReference>
<evidence type="ECO:0000259" key="1">
    <source>
        <dbReference type="Pfam" id="PF04773"/>
    </source>
</evidence>
<dbReference type="InterPro" id="IPR006860">
    <property type="entry name" value="FecR"/>
</dbReference>
<dbReference type="Gene3D" id="3.55.50.30">
    <property type="match status" value="1"/>
</dbReference>
<comment type="caution">
    <text evidence="3">The sequence shown here is derived from an EMBL/GenBank/DDBJ whole genome shotgun (WGS) entry which is preliminary data.</text>
</comment>
<feature type="domain" description="Protein FecR C-terminal" evidence="2">
    <location>
        <begin position="241"/>
        <end position="309"/>
    </location>
</feature>
<dbReference type="PIRSF" id="PIRSF018266">
    <property type="entry name" value="FecR"/>
    <property type="match status" value="1"/>
</dbReference>
<dbReference type="Gene3D" id="2.60.120.1440">
    <property type="match status" value="1"/>
</dbReference>
<proteinExistence type="predicted"/>
<evidence type="ECO:0000313" key="3">
    <source>
        <dbReference type="EMBL" id="MFC0320060.1"/>
    </source>
</evidence>
<keyword evidence="4" id="KW-1185">Reference proteome</keyword>
<dbReference type="RefSeq" id="WP_130855345.1">
    <property type="nucleotide sequence ID" value="NZ_JBHLWO010000002.1"/>
</dbReference>
<evidence type="ECO:0000313" key="4">
    <source>
        <dbReference type="Proteomes" id="UP001589774"/>
    </source>
</evidence>
<feature type="domain" description="FecR protein" evidence="1">
    <location>
        <begin position="103"/>
        <end position="195"/>
    </location>
</feature>
<reference evidence="3 4" key="1">
    <citation type="submission" date="2024-09" db="EMBL/GenBank/DDBJ databases">
        <authorList>
            <person name="Sun Q."/>
            <person name="Mori K."/>
        </authorList>
    </citation>
    <scope>NUCLEOTIDE SEQUENCE [LARGE SCALE GENOMIC DNA]</scope>
    <source>
        <strain evidence="3 4">CCM 7765</strain>
    </source>
</reference>
<dbReference type="InterPro" id="IPR012373">
    <property type="entry name" value="Ferrdict_sens_TM"/>
</dbReference>
<accession>A0ABV6HME2</accession>
<protein>
    <submittedName>
        <fullName evidence="3">FecR family protein</fullName>
    </submittedName>
</protein>
<dbReference type="Pfam" id="PF04773">
    <property type="entry name" value="FecR"/>
    <property type="match status" value="1"/>
</dbReference>
<dbReference type="EMBL" id="JBHLWO010000002">
    <property type="protein sequence ID" value="MFC0320060.1"/>
    <property type="molecule type" value="Genomic_DNA"/>
</dbReference>